<sequence>MLSGRIRRRALALLGALLLVILVWPPCCATMPKPLPVVPPTAPWDIVPPTRPHPAAAVLPVPLQPWTNGVGTLTAKRQHVPLGLGSERQQQGQEQQQQQQQEPAESEIRKSRRVSEFYRLLRALSPIAQPTPTVEPYERRQSAVSAVQLNLPSRENSAVRDARDYLIEPIDKNKSQSSALDPSAQDNAPVRANAKFDDTDPSSVLVRSRREAASANPHRHQHQVGPVGPQNGTGVWHGRRGGGGRHHHSHQQQQQHHRNNESNLERNERSANLSHITGATRKIQLFIKNRYIQLLPDGTVNGTYDDLSDYTILQRTTVGIGQIKIQAVATCLFLCMDTCGSVYGSKEFTDDCIFNEQMEQHHYNTYSSTQHSNARRTLYLALNKTGQPRKIQIPVNRTLGKLATYTKALTQTVAHDRVEQLISRLFGADHVRHGLNQLCETGQPLVELTAKEMRPRPVCGPQAGTAKGVATATSAGSGGSGAGGGKKNNQPNASGKDEKDGLRQKKKKKRRKCREDEVPGEHCFRPGGPGTGVGGTNSGKKKAGPNQGQPRGSSSISSDSGSISPSSSNSSVGSSSAGTNQSAILSNVTSSSSSSSSSISNSSSANSLIASISNGGPNRSGQPYAQLTATPNTRKPKPTKKLPAGSRNGTQPPNGPSRKPKKPNQQQSQPQTVNGKRNGSGGNHTKPGGPTKTRLVGASIVTSRLSHPKPASLTVARTVRPTVPFPLATARPTTKPTTISNDLQDTSQQSDSDAELDMDDVLQPSGELVDELDELDEGNLTHPGHALNFVEEEDLDDMDF</sequence>
<evidence type="ECO:0000256" key="2">
    <source>
        <dbReference type="RuleBase" id="RU049442"/>
    </source>
</evidence>
<feature type="compositionally biased region" description="Gly residues" evidence="3">
    <location>
        <begin position="476"/>
        <end position="486"/>
    </location>
</feature>
<reference evidence="4" key="1">
    <citation type="submission" date="2020-05" db="UniProtKB">
        <authorList>
            <consortium name="EnsemblMetazoa"/>
        </authorList>
    </citation>
    <scope>IDENTIFICATION</scope>
    <source>
        <strain evidence="4">FUMOZ</strain>
    </source>
</reference>
<accession>A0A4Y0BII6</accession>
<dbReference type="CDD" id="cd23311">
    <property type="entry name" value="beta-trefoil_FGF_Bnl-like"/>
    <property type="match status" value="1"/>
</dbReference>
<dbReference type="PANTHER" id="PTHR11486">
    <property type="entry name" value="FIBROBLAST GROWTH FACTOR"/>
    <property type="match status" value="1"/>
</dbReference>
<dbReference type="InterPro" id="IPR008996">
    <property type="entry name" value="IL1/FGF"/>
</dbReference>
<keyword evidence="2" id="KW-0732">Signal</keyword>
<feature type="region of interest" description="Disordered" evidence="3">
    <location>
        <begin position="170"/>
        <end position="269"/>
    </location>
</feature>
<feature type="compositionally biased region" description="Low complexity" evidence="3">
    <location>
        <begin position="552"/>
        <end position="614"/>
    </location>
</feature>
<feature type="chain" id="PRO_5021509850" description="Fibroblast growth factor" evidence="2">
    <location>
        <begin position="30"/>
        <end position="800"/>
    </location>
</feature>
<feature type="compositionally biased region" description="Basic residues" evidence="3">
    <location>
        <begin position="237"/>
        <end position="250"/>
    </location>
</feature>
<feature type="compositionally biased region" description="Polar residues" evidence="3">
    <location>
        <begin position="175"/>
        <end position="186"/>
    </location>
</feature>
<dbReference type="Gene3D" id="2.80.10.50">
    <property type="match status" value="1"/>
</dbReference>
<comment type="similarity">
    <text evidence="1 2">Belongs to the heparin-binding growth factors family.</text>
</comment>
<feature type="compositionally biased region" description="Low complexity" evidence="3">
    <location>
        <begin position="463"/>
        <end position="475"/>
    </location>
</feature>
<feature type="compositionally biased region" description="Polar residues" evidence="3">
    <location>
        <begin position="731"/>
        <end position="743"/>
    </location>
</feature>
<dbReference type="STRING" id="62324.A0A4Y0BII6"/>
<dbReference type="PRINTS" id="PR00263">
    <property type="entry name" value="HBGFFGF"/>
</dbReference>
<dbReference type="PRINTS" id="PR00262">
    <property type="entry name" value="IL1HBGF"/>
</dbReference>
<dbReference type="SMART" id="SM00442">
    <property type="entry name" value="FGF"/>
    <property type="match status" value="1"/>
</dbReference>
<name>A0A4Y0BII6_ANOFN</name>
<protein>
    <recommendedName>
        <fullName evidence="2">Fibroblast growth factor</fullName>
        <shortName evidence="2">FGF</shortName>
    </recommendedName>
</protein>
<dbReference type="VEuPathDB" id="VectorBase:AFUN2_014677"/>
<feature type="region of interest" description="Disordered" evidence="3">
    <location>
        <begin position="779"/>
        <end position="800"/>
    </location>
</feature>
<dbReference type="SUPFAM" id="SSF50353">
    <property type="entry name" value="Cytokine"/>
    <property type="match status" value="1"/>
</dbReference>
<feature type="compositionally biased region" description="Basic and acidic residues" evidence="3">
    <location>
        <begin position="513"/>
        <end position="524"/>
    </location>
</feature>
<dbReference type="Pfam" id="PF00167">
    <property type="entry name" value="FGF"/>
    <property type="match status" value="1"/>
</dbReference>
<feature type="signal peptide" evidence="2">
    <location>
        <begin position="1"/>
        <end position="29"/>
    </location>
</feature>
<dbReference type="GO" id="GO:0008083">
    <property type="term" value="F:growth factor activity"/>
    <property type="evidence" value="ECO:0007669"/>
    <property type="project" value="InterPro"/>
</dbReference>
<proteinExistence type="inferred from homology"/>
<evidence type="ECO:0000256" key="3">
    <source>
        <dbReference type="SAM" id="MobiDB-lite"/>
    </source>
</evidence>
<feature type="compositionally biased region" description="Low complexity" evidence="3">
    <location>
        <begin position="89"/>
        <end position="102"/>
    </location>
</feature>
<organism evidence="4">
    <name type="scientific">Anopheles funestus</name>
    <name type="common">African malaria mosquito</name>
    <dbReference type="NCBI Taxonomy" id="62324"/>
    <lineage>
        <taxon>Eukaryota</taxon>
        <taxon>Metazoa</taxon>
        <taxon>Ecdysozoa</taxon>
        <taxon>Arthropoda</taxon>
        <taxon>Hexapoda</taxon>
        <taxon>Insecta</taxon>
        <taxon>Pterygota</taxon>
        <taxon>Neoptera</taxon>
        <taxon>Endopterygota</taxon>
        <taxon>Diptera</taxon>
        <taxon>Nematocera</taxon>
        <taxon>Culicoidea</taxon>
        <taxon>Culicidae</taxon>
        <taxon>Anophelinae</taxon>
        <taxon>Anopheles</taxon>
    </lineage>
</organism>
<dbReference type="EnsemblMetazoa" id="AFUN020555-RA">
    <property type="protein sequence ID" value="AFUN020555-PA"/>
    <property type="gene ID" value="AFUN020555"/>
</dbReference>
<feature type="compositionally biased region" description="Polar residues" evidence="3">
    <location>
        <begin position="615"/>
        <end position="627"/>
    </location>
</feature>
<dbReference type="VEuPathDB" id="VectorBase:AFUN020555"/>
<feature type="compositionally biased region" description="Basic and acidic residues" evidence="3">
    <location>
        <begin position="258"/>
        <end position="269"/>
    </location>
</feature>
<feature type="compositionally biased region" description="Acidic residues" evidence="3">
    <location>
        <begin position="790"/>
        <end position="800"/>
    </location>
</feature>
<feature type="region of interest" description="Disordered" evidence="3">
    <location>
        <begin position="455"/>
        <end position="756"/>
    </location>
</feature>
<dbReference type="InterPro" id="IPR002209">
    <property type="entry name" value="Fibroblast_GF_fam"/>
</dbReference>
<feature type="region of interest" description="Disordered" evidence="3">
    <location>
        <begin position="86"/>
        <end position="110"/>
    </location>
</feature>
<evidence type="ECO:0000256" key="1">
    <source>
        <dbReference type="ARBA" id="ARBA00007936"/>
    </source>
</evidence>
<feature type="compositionally biased region" description="Gly residues" evidence="3">
    <location>
        <begin position="527"/>
        <end position="537"/>
    </location>
</feature>
<dbReference type="AlphaFoldDB" id="A0A4Y0BII6"/>
<evidence type="ECO:0000313" key="4">
    <source>
        <dbReference type="EnsemblMetazoa" id="AFUN020555-PA"/>
    </source>
</evidence>